<gene>
    <name evidence="3" type="ORF">HF875_10810</name>
</gene>
<sequence>MSKIAKRGYDENDKRWFSDKELIRLKKAKEEVEWLINREYKIDAVVNFVCNRYQFSNRQRDCIKRIVCSNENKHIRKNKRLDIEEISEGPIYIDGFNTIITLEVALSKGTLILGSDGNIRDLAGLRGTYKVIDKTEEALTLIANFLEKNNCKSVVFYLDSPVSNSGNLKHNILKCFDQRRVDVDVNIVNNPDVVLEKLDRVVSSDAIIIDKCISYFNMTRSIIEEHIKEANIINLNDIIN</sequence>
<feature type="domain" description="DUF5616" evidence="2">
    <location>
        <begin position="84"/>
        <end position="220"/>
    </location>
</feature>
<dbReference type="InterPro" id="IPR041652">
    <property type="entry name" value="DUF5616"/>
</dbReference>
<dbReference type="InterPro" id="IPR007368">
    <property type="entry name" value="DUF434"/>
</dbReference>
<accession>A0AA44IHP2</accession>
<protein>
    <submittedName>
        <fullName evidence="3">DUF434 domain-containing protein</fullName>
    </submittedName>
</protein>
<name>A0AA44IHP2_PARBF</name>
<organism evidence="3 4">
    <name type="scientific">Paraclostridium bifermentans</name>
    <name type="common">Clostridium bifermentans</name>
    <dbReference type="NCBI Taxonomy" id="1490"/>
    <lineage>
        <taxon>Bacteria</taxon>
        <taxon>Bacillati</taxon>
        <taxon>Bacillota</taxon>
        <taxon>Clostridia</taxon>
        <taxon>Peptostreptococcales</taxon>
        <taxon>Peptostreptococcaceae</taxon>
        <taxon>Paraclostridium</taxon>
    </lineage>
</organism>
<evidence type="ECO:0000313" key="3">
    <source>
        <dbReference type="EMBL" id="NME10013.1"/>
    </source>
</evidence>
<dbReference type="Pfam" id="PF04256">
    <property type="entry name" value="DUF434"/>
    <property type="match status" value="1"/>
</dbReference>
<evidence type="ECO:0000259" key="2">
    <source>
        <dbReference type="Pfam" id="PF18481"/>
    </source>
</evidence>
<evidence type="ECO:0000259" key="1">
    <source>
        <dbReference type="Pfam" id="PF04256"/>
    </source>
</evidence>
<dbReference type="EMBL" id="JABAFD010000006">
    <property type="protein sequence ID" value="NME10013.1"/>
    <property type="molecule type" value="Genomic_DNA"/>
</dbReference>
<proteinExistence type="predicted"/>
<dbReference type="RefSeq" id="WP_168932348.1">
    <property type="nucleotide sequence ID" value="NZ_JABAFD010000006.1"/>
</dbReference>
<dbReference type="PANTHER" id="PTHR42252">
    <property type="entry name" value="DUF5616 DOMAIN-CONTAINING PROTEIN"/>
    <property type="match status" value="1"/>
</dbReference>
<evidence type="ECO:0000313" key="4">
    <source>
        <dbReference type="Proteomes" id="UP000573963"/>
    </source>
</evidence>
<dbReference type="PANTHER" id="PTHR42252:SF1">
    <property type="entry name" value="DUF434 DOMAIN-CONTAINING PROTEIN"/>
    <property type="match status" value="1"/>
</dbReference>
<dbReference type="AlphaFoldDB" id="A0AA44IHP2"/>
<comment type="caution">
    <text evidence="3">The sequence shown here is derived from an EMBL/GenBank/DDBJ whole genome shotgun (WGS) entry which is preliminary data.</text>
</comment>
<feature type="domain" description="DUF434" evidence="1">
    <location>
        <begin position="24"/>
        <end position="79"/>
    </location>
</feature>
<reference evidence="3 4" key="1">
    <citation type="submission" date="2020-04" db="EMBL/GenBank/DDBJ databases">
        <authorList>
            <person name="Hitch T.C.A."/>
            <person name="Wylensek D."/>
            <person name="Clavel T."/>
        </authorList>
    </citation>
    <scope>NUCLEOTIDE SEQUENCE [LARGE SCALE GENOMIC DNA]</scope>
    <source>
        <strain evidence="3 4">Med78_4-601-WT-2</strain>
    </source>
</reference>
<dbReference type="Proteomes" id="UP000573963">
    <property type="component" value="Unassembled WGS sequence"/>
</dbReference>
<dbReference type="Pfam" id="PF18481">
    <property type="entry name" value="DUF5616"/>
    <property type="match status" value="1"/>
</dbReference>